<protein>
    <submittedName>
        <fullName evidence="1">Uncharacterized protein</fullName>
    </submittedName>
</protein>
<evidence type="ECO:0000313" key="2">
    <source>
        <dbReference type="Proteomes" id="UP001060215"/>
    </source>
</evidence>
<dbReference type="EMBL" id="CM045759">
    <property type="protein sequence ID" value="KAI8016824.1"/>
    <property type="molecule type" value="Genomic_DNA"/>
</dbReference>
<gene>
    <name evidence="1" type="ORF">LOK49_LG04G03649</name>
</gene>
<name>A0ACC0HVR4_9ERIC</name>
<organism evidence="1 2">
    <name type="scientific">Camellia lanceoleosa</name>
    <dbReference type="NCBI Taxonomy" id="1840588"/>
    <lineage>
        <taxon>Eukaryota</taxon>
        <taxon>Viridiplantae</taxon>
        <taxon>Streptophyta</taxon>
        <taxon>Embryophyta</taxon>
        <taxon>Tracheophyta</taxon>
        <taxon>Spermatophyta</taxon>
        <taxon>Magnoliopsida</taxon>
        <taxon>eudicotyledons</taxon>
        <taxon>Gunneridae</taxon>
        <taxon>Pentapetalae</taxon>
        <taxon>asterids</taxon>
        <taxon>Ericales</taxon>
        <taxon>Theaceae</taxon>
        <taxon>Camellia</taxon>
    </lineage>
</organism>
<reference evidence="1 2" key="1">
    <citation type="journal article" date="2022" name="Plant J.">
        <title>Chromosome-level genome of Camellia lanceoleosa provides a valuable resource for understanding genome evolution and self-incompatibility.</title>
        <authorList>
            <person name="Gong W."/>
            <person name="Xiao S."/>
            <person name="Wang L."/>
            <person name="Liao Z."/>
            <person name="Chang Y."/>
            <person name="Mo W."/>
            <person name="Hu G."/>
            <person name="Li W."/>
            <person name="Zhao G."/>
            <person name="Zhu H."/>
            <person name="Hu X."/>
            <person name="Ji K."/>
            <person name="Xiang X."/>
            <person name="Song Q."/>
            <person name="Yuan D."/>
            <person name="Jin S."/>
            <person name="Zhang L."/>
        </authorList>
    </citation>
    <scope>NUCLEOTIDE SEQUENCE [LARGE SCALE GENOMIC DNA]</scope>
    <source>
        <strain evidence="1">SQ_2022a</strain>
    </source>
</reference>
<accession>A0ACC0HVR4</accession>
<proteinExistence type="predicted"/>
<dbReference type="Proteomes" id="UP001060215">
    <property type="component" value="Chromosome 2"/>
</dbReference>
<evidence type="ECO:0000313" key="1">
    <source>
        <dbReference type="EMBL" id="KAI8016824.1"/>
    </source>
</evidence>
<keyword evidence="2" id="KW-1185">Reference proteome</keyword>
<comment type="caution">
    <text evidence="1">The sequence shown here is derived from an EMBL/GenBank/DDBJ whole genome shotgun (WGS) entry which is preliminary data.</text>
</comment>
<sequence length="200" mass="21706">MSTAAINACCLTSLSQSSLIKNRPNNTTSPRLSAIARLTSSSSSSSSSSSPPSLIRNEPVFAAPQPIITPSWREDMGTESYEEAIAGLKKLLRQNTLELEPPLNTLYSILSDFIEDWVKVCLPAKNKVKAENGNIPFPELCAVCEKEAVNVSLGNLLTYPFVRDGLVKKTLSLKGGYYDFVKGAFELWGLEFGLSPSLSV</sequence>